<organism evidence="1 2">
    <name type="scientific">Botryobasidium botryosum (strain FD-172 SS1)</name>
    <dbReference type="NCBI Taxonomy" id="930990"/>
    <lineage>
        <taxon>Eukaryota</taxon>
        <taxon>Fungi</taxon>
        <taxon>Dikarya</taxon>
        <taxon>Basidiomycota</taxon>
        <taxon>Agaricomycotina</taxon>
        <taxon>Agaricomycetes</taxon>
        <taxon>Cantharellales</taxon>
        <taxon>Botryobasidiaceae</taxon>
        <taxon>Botryobasidium</taxon>
    </lineage>
</organism>
<protein>
    <submittedName>
        <fullName evidence="1">Uncharacterized protein</fullName>
    </submittedName>
</protein>
<dbReference type="InParanoid" id="A0A067M4Z4"/>
<accession>A0A067M4Z4</accession>
<proteinExistence type="predicted"/>
<gene>
    <name evidence="1" type="ORF">BOTBODRAFT_190272</name>
</gene>
<keyword evidence="2" id="KW-1185">Reference proteome</keyword>
<reference evidence="2" key="1">
    <citation type="journal article" date="2014" name="Proc. Natl. Acad. Sci. U.S.A.">
        <title>Extensive sampling of basidiomycete genomes demonstrates inadequacy of the white-rot/brown-rot paradigm for wood decay fungi.</title>
        <authorList>
            <person name="Riley R."/>
            <person name="Salamov A.A."/>
            <person name="Brown D.W."/>
            <person name="Nagy L.G."/>
            <person name="Floudas D."/>
            <person name="Held B.W."/>
            <person name="Levasseur A."/>
            <person name="Lombard V."/>
            <person name="Morin E."/>
            <person name="Otillar R."/>
            <person name="Lindquist E.A."/>
            <person name="Sun H."/>
            <person name="LaButti K.M."/>
            <person name="Schmutz J."/>
            <person name="Jabbour D."/>
            <person name="Luo H."/>
            <person name="Baker S.E."/>
            <person name="Pisabarro A.G."/>
            <person name="Walton J.D."/>
            <person name="Blanchette R.A."/>
            <person name="Henrissat B."/>
            <person name="Martin F."/>
            <person name="Cullen D."/>
            <person name="Hibbett D.S."/>
            <person name="Grigoriev I.V."/>
        </authorList>
    </citation>
    <scope>NUCLEOTIDE SEQUENCE [LARGE SCALE GENOMIC DNA]</scope>
    <source>
        <strain evidence="2">FD-172 SS1</strain>
    </source>
</reference>
<name>A0A067M4Z4_BOTB1</name>
<evidence type="ECO:0000313" key="2">
    <source>
        <dbReference type="Proteomes" id="UP000027195"/>
    </source>
</evidence>
<dbReference type="AlphaFoldDB" id="A0A067M4Z4"/>
<dbReference type="EMBL" id="KL198064">
    <property type="protein sequence ID" value="KDQ10808.1"/>
    <property type="molecule type" value="Genomic_DNA"/>
</dbReference>
<sequence>MPSFTLLQDLDIAHANAEHLSDCPMRAIRSSKDLQRRRRVSLQGCGVKGGAGPSRCLNAVSLLFELEDVLSAIHIRQMLDEVARLSEACIGVCRGRSVHSSSPTGDAARWRSGFRCRFVEKTEARRKDKASSSSSVSFGFNKTPPINREFLDALEAPTRPFSSAAFSLALLQITGHRLPLFACAPQMRSFPPPSLAARPRKTCFSTATSRAILLLHPLAELPPGLRPGTRPAGPLAASARTMPYSLRIPKLFHHVPCPTP</sequence>
<evidence type="ECO:0000313" key="1">
    <source>
        <dbReference type="EMBL" id="KDQ10808.1"/>
    </source>
</evidence>
<dbReference type="Proteomes" id="UP000027195">
    <property type="component" value="Unassembled WGS sequence"/>
</dbReference>
<dbReference type="HOGENOM" id="CLU_1069537_0_0_1"/>